<feature type="transmembrane region" description="Helical" evidence="1">
    <location>
        <begin position="246"/>
        <end position="267"/>
    </location>
</feature>
<keyword evidence="1" id="KW-0472">Membrane</keyword>
<name>A0ABT6JKD3_9GAMM</name>
<sequence length="474" mass="51144">MSPVRAIAGHTLRLWWREGRLPVVLLLVGALGLLAATLSIQRAAGSERDRIAAEAADRDTFANQGARNPHSVAHFSRFAFRPMGPLATLDPGIGPYAGVAIWMEAHYQDPANLRAAEDRVELGRLADLSPAWLLQVLVPLLVIALGFDALAGERERGTFPLLLGGGATARTLLIGKAVAMGLVFGAPLLLLALAQLPAAIGRVEGTTDLLLRLSIWVLAHALYLGAWIAVALAVSLRMAQARSALVLLLAAWTLATLIAPRLAVAVAEAVAPVPAAGEFSSAIYRDLRDGMDGHDPADRRRDAFRQQVLAQYGVERVEDLPVSFAGLALQEGERYGHLVFDRHFGALTDAYREQERWRRIGALAGPLPALQQVSMAAAGTDVSHHVDFMAQAEAQRRIIVRTLDEDLIRNGAGQDMAYLADRSVWERIPEFDYVLPGMAELSPRLAADGLLLAAWLLLATWLASRAATRAESAR</sequence>
<feature type="transmembrane region" description="Helical" evidence="1">
    <location>
        <begin position="172"/>
        <end position="193"/>
    </location>
</feature>
<keyword evidence="1" id="KW-1133">Transmembrane helix</keyword>
<keyword evidence="3" id="KW-1185">Reference proteome</keyword>
<evidence type="ECO:0000313" key="2">
    <source>
        <dbReference type="EMBL" id="MDH5831125.1"/>
    </source>
</evidence>
<proteinExistence type="predicted"/>
<accession>A0ABT6JKD3</accession>
<keyword evidence="1" id="KW-0812">Transmembrane</keyword>
<dbReference type="InterPro" id="IPR021913">
    <property type="entry name" value="DUF3526"/>
</dbReference>
<dbReference type="RefSeq" id="WP_280602084.1">
    <property type="nucleotide sequence ID" value="NZ_JARXRN010000025.1"/>
</dbReference>
<dbReference type="Pfam" id="PF12040">
    <property type="entry name" value="DUF3526"/>
    <property type="match status" value="1"/>
</dbReference>
<comment type="caution">
    <text evidence="2">The sequence shown here is derived from an EMBL/GenBank/DDBJ whole genome shotgun (WGS) entry which is preliminary data.</text>
</comment>
<dbReference type="PANTHER" id="PTHR43471">
    <property type="entry name" value="ABC TRANSPORTER PERMEASE"/>
    <property type="match status" value="1"/>
</dbReference>
<protein>
    <submittedName>
        <fullName evidence="2">DUF3526 domain-containing protein</fullName>
    </submittedName>
</protein>
<dbReference type="Proteomes" id="UP001156831">
    <property type="component" value="Unassembled WGS sequence"/>
</dbReference>
<gene>
    <name evidence="2" type="ORF">QFW80_11415</name>
</gene>
<organism evidence="2 3">
    <name type="scientific">Luteimonas rhizosphaericola</name>
    <dbReference type="NCBI Taxonomy" id="3042024"/>
    <lineage>
        <taxon>Bacteria</taxon>
        <taxon>Pseudomonadati</taxon>
        <taxon>Pseudomonadota</taxon>
        <taxon>Gammaproteobacteria</taxon>
        <taxon>Lysobacterales</taxon>
        <taxon>Lysobacteraceae</taxon>
        <taxon>Luteimonas</taxon>
    </lineage>
</organism>
<feature type="transmembrane region" description="Helical" evidence="1">
    <location>
        <begin position="132"/>
        <end position="151"/>
    </location>
</feature>
<feature type="transmembrane region" description="Helical" evidence="1">
    <location>
        <begin position="21"/>
        <end position="40"/>
    </location>
</feature>
<dbReference type="EMBL" id="JARXRN010000025">
    <property type="protein sequence ID" value="MDH5831125.1"/>
    <property type="molecule type" value="Genomic_DNA"/>
</dbReference>
<evidence type="ECO:0000256" key="1">
    <source>
        <dbReference type="SAM" id="Phobius"/>
    </source>
</evidence>
<feature type="transmembrane region" description="Helical" evidence="1">
    <location>
        <begin position="213"/>
        <end position="234"/>
    </location>
</feature>
<dbReference type="Pfam" id="PF12679">
    <property type="entry name" value="ABC2_membrane_2"/>
    <property type="match status" value="1"/>
</dbReference>
<dbReference type="PANTHER" id="PTHR43471:SF1">
    <property type="entry name" value="ABC TRANSPORTER PERMEASE PROTEIN NOSY-RELATED"/>
    <property type="match status" value="1"/>
</dbReference>
<reference evidence="2 3" key="1">
    <citation type="submission" date="2023-04" db="EMBL/GenBank/DDBJ databases">
        <title>Luteimonas sp. M1R5S18.</title>
        <authorList>
            <person name="Sun J.-Q."/>
        </authorList>
    </citation>
    <scope>NUCLEOTIDE SEQUENCE [LARGE SCALE GENOMIC DNA]</scope>
    <source>
        <strain evidence="2 3">M1R5S18</strain>
    </source>
</reference>
<evidence type="ECO:0000313" key="3">
    <source>
        <dbReference type="Proteomes" id="UP001156831"/>
    </source>
</evidence>